<sequence>MSCYGYIRSKKMYTGSNRIRNKKGFKPLLKKCNTDDETDLECKRDFGRFHPYDGRINFKHCINQVLKEGFHILSEVKYLLLMYRMDLSFEEESSLPQRCLHNRYDHAEIDLRNLYYTAHRAEVDAAHDTRGARIKPGFSDETIGQVECEGYRGNAQDYVDEAKRRLSMSKTPKEKEVHRKKLQLFESMLELQKISIVPEHLKGPRLTL</sequence>
<dbReference type="RefSeq" id="XP_055869086.1">
    <property type="nucleotide sequence ID" value="XM_056013111.1"/>
</dbReference>
<gene>
    <name evidence="2" type="primary">LOC129923184</name>
</gene>
<organism evidence="1 2">
    <name type="scientific">Biomphalaria glabrata</name>
    <name type="common">Bloodfluke planorb</name>
    <name type="synonym">Freshwater snail</name>
    <dbReference type="NCBI Taxonomy" id="6526"/>
    <lineage>
        <taxon>Eukaryota</taxon>
        <taxon>Metazoa</taxon>
        <taxon>Spiralia</taxon>
        <taxon>Lophotrochozoa</taxon>
        <taxon>Mollusca</taxon>
        <taxon>Gastropoda</taxon>
        <taxon>Heterobranchia</taxon>
        <taxon>Euthyneura</taxon>
        <taxon>Panpulmonata</taxon>
        <taxon>Hygrophila</taxon>
        <taxon>Lymnaeoidea</taxon>
        <taxon>Planorbidae</taxon>
        <taxon>Biomphalaria</taxon>
    </lineage>
</organism>
<dbReference type="AlphaFoldDB" id="A0A9W2Z1Z4"/>
<name>A0A9W2Z1Z4_BIOGL</name>
<evidence type="ECO:0000313" key="2">
    <source>
        <dbReference type="RefSeq" id="XP_055869086.1"/>
    </source>
</evidence>
<evidence type="ECO:0000313" key="1">
    <source>
        <dbReference type="Proteomes" id="UP001165740"/>
    </source>
</evidence>
<protein>
    <submittedName>
        <fullName evidence="2">Uncharacterized protein LOC129923184</fullName>
    </submittedName>
</protein>
<accession>A0A9W2Z1Z4</accession>
<dbReference type="OrthoDB" id="10272564at2759"/>
<proteinExistence type="predicted"/>
<keyword evidence="1" id="KW-1185">Reference proteome</keyword>
<reference evidence="2" key="1">
    <citation type="submission" date="2025-08" db="UniProtKB">
        <authorList>
            <consortium name="RefSeq"/>
        </authorList>
    </citation>
    <scope>IDENTIFICATION</scope>
</reference>
<dbReference type="GeneID" id="129923184"/>
<dbReference type="Proteomes" id="UP001165740">
    <property type="component" value="Chromosome 15"/>
</dbReference>